<comment type="caution">
    <text evidence="1">The sequence shown here is derived from an EMBL/GenBank/DDBJ whole genome shotgun (WGS) entry which is preliminary data.</text>
</comment>
<feature type="non-terminal residue" evidence="1">
    <location>
        <position position="95"/>
    </location>
</feature>
<gene>
    <name evidence="1" type="ORF">S01H1_47977</name>
</gene>
<protein>
    <submittedName>
        <fullName evidence="1">Uncharacterized protein</fullName>
    </submittedName>
</protein>
<proteinExistence type="predicted"/>
<sequence length="95" mass="11425">MKKGLSLQKKYQIAKKAEDKILEYKRLASMSFLFIGKELKRVKENKLYRYLGSSSPEFESFENWVTSPTINIEMRKAYYLIQIWTVFCERLKFKP</sequence>
<dbReference type="AlphaFoldDB" id="X0W5C0"/>
<reference evidence="1" key="1">
    <citation type="journal article" date="2014" name="Front. Microbiol.">
        <title>High frequency of phylogenetically diverse reductive dehalogenase-homologous genes in deep subseafloor sedimentary metagenomes.</title>
        <authorList>
            <person name="Kawai M."/>
            <person name="Futagami T."/>
            <person name="Toyoda A."/>
            <person name="Takaki Y."/>
            <person name="Nishi S."/>
            <person name="Hori S."/>
            <person name="Arai W."/>
            <person name="Tsubouchi T."/>
            <person name="Morono Y."/>
            <person name="Uchiyama I."/>
            <person name="Ito T."/>
            <person name="Fujiyama A."/>
            <person name="Inagaki F."/>
            <person name="Takami H."/>
        </authorList>
    </citation>
    <scope>NUCLEOTIDE SEQUENCE</scope>
    <source>
        <strain evidence="1">Expedition CK06-06</strain>
    </source>
</reference>
<organism evidence="1">
    <name type="scientific">marine sediment metagenome</name>
    <dbReference type="NCBI Taxonomy" id="412755"/>
    <lineage>
        <taxon>unclassified sequences</taxon>
        <taxon>metagenomes</taxon>
        <taxon>ecological metagenomes</taxon>
    </lineage>
</organism>
<accession>X0W5C0</accession>
<name>X0W5C0_9ZZZZ</name>
<dbReference type="EMBL" id="BARS01030787">
    <property type="protein sequence ID" value="GAG25760.1"/>
    <property type="molecule type" value="Genomic_DNA"/>
</dbReference>
<evidence type="ECO:0000313" key="1">
    <source>
        <dbReference type="EMBL" id="GAG25760.1"/>
    </source>
</evidence>